<dbReference type="STRING" id="86166.TAGGR_2210"/>
<reference evidence="10" key="1">
    <citation type="submission" date="2016-01" db="EMBL/GenBank/DDBJ databases">
        <title>Draft genome sequence of Thermodesulfovibrio aggregans strain TGE-P1.</title>
        <authorList>
            <person name="Sekiguchi Y."/>
            <person name="Ohashi A."/>
            <person name="Matsuura N."/>
            <person name="Tourlousse M.D."/>
        </authorList>
    </citation>
    <scope>NUCLEOTIDE SEQUENCE [LARGE SCALE GENOMIC DNA]</scope>
    <source>
        <strain evidence="10">TGE-P1</strain>
    </source>
</reference>
<dbReference type="GO" id="GO:0005886">
    <property type="term" value="C:plasma membrane"/>
    <property type="evidence" value="ECO:0007669"/>
    <property type="project" value="UniProtKB-SubCell"/>
</dbReference>
<evidence type="ECO:0000256" key="7">
    <source>
        <dbReference type="SAM" id="Coils"/>
    </source>
</evidence>
<protein>
    <recommendedName>
        <fullName evidence="11">Sulfate exporter family transporter</fullName>
    </recommendedName>
</protein>
<dbReference type="PANTHER" id="PTHR30106:SF1">
    <property type="entry name" value="UPF0324 MEMBRANE PROTEIN FN0533"/>
    <property type="match status" value="1"/>
</dbReference>
<dbReference type="OrthoDB" id="9766798at2"/>
<dbReference type="AlphaFoldDB" id="A0A0U9HQL0"/>
<evidence type="ECO:0000256" key="5">
    <source>
        <dbReference type="ARBA" id="ARBA00022989"/>
    </source>
</evidence>
<feature type="transmembrane region" description="Helical" evidence="8">
    <location>
        <begin position="421"/>
        <end position="440"/>
    </location>
</feature>
<dbReference type="InterPro" id="IPR018383">
    <property type="entry name" value="UPF0324_pro"/>
</dbReference>
<gene>
    <name evidence="9" type="ORF">TAGGR_2210</name>
</gene>
<evidence type="ECO:0008006" key="11">
    <source>
        <dbReference type="Google" id="ProtNLM"/>
    </source>
</evidence>
<feature type="transmembrane region" description="Helical" evidence="8">
    <location>
        <begin position="373"/>
        <end position="400"/>
    </location>
</feature>
<evidence type="ECO:0000256" key="2">
    <source>
        <dbReference type="ARBA" id="ARBA00007977"/>
    </source>
</evidence>
<feature type="transmembrane region" description="Helical" evidence="8">
    <location>
        <begin position="298"/>
        <end position="320"/>
    </location>
</feature>
<feature type="transmembrane region" description="Helical" evidence="8">
    <location>
        <begin position="178"/>
        <end position="197"/>
    </location>
</feature>
<feature type="transmembrane region" description="Helical" evidence="8">
    <location>
        <begin position="236"/>
        <end position="259"/>
    </location>
</feature>
<dbReference type="Pfam" id="PF03601">
    <property type="entry name" value="Cons_hypoth698"/>
    <property type="match status" value="1"/>
</dbReference>
<sequence length="580" mass="64050">MVEQKKGVSEDWLAFWLAIVIFLISLLAYTGTDPLGWVVSTKEWTDSSKAIAPTGKMYQSVKGEITKIDGNKLTIKKADGKEETVTVSDPTKYKVGDTYEKKGLSGFTSLVLTYIFMAVVFSIGAALMRANVVKFNIGFFFIFWLSYLCWFIGHYAYFAATDPKKFNIPWSLKLTGEGGFIFALLLGLIVGNFFRGFAKFIGEALKPEFYIKTAIGLMGALLGLKSAQAFGLASAVLFRGLCAIIEAYLIYWALVYFIARKWFKFSKEWAAPLASGISICGVSAAIATGGAIKARPVVPIMVSSLVVIFAVVELIILPFFAQAFLWKEPMVAGAWMGLAVKTDGAAFASGAVVDALIRAKAETAAGIKYEPGWMLMAASTTKLFIDIFISIWAFILAYIWCAKIECKPGERVSAVEIWRRFPKFVMAYAITFIVILLISAPHAPKIEPVDAQIKKINKEITSIEKQLATVTDETQKTQLVAKIDEKKKQIKDLEASIKDSKKIISQTSTATAGTNALRVLFFLITFFTIGVMSDFRKLWEEGIGRLAVVYLICLFGFILWIGLLISYIFFHGVKPPVITG</sequence>
<feature type="transmembrane region" description="Helical" evidence="8">
    <location>
        <begin position="271"/>
        <end position="292"/>
    </location>
</feature>
<feature type="transmembrane region" description="Helical" evidence="8">
    <location>
        <begin position="516"/>
        <end position="535"/>
    </location>
</feature>
<name>A0A0U9HQL0_9BACT</name>
<comment type="similarity">
    <text evidence="2">Belongs to the UPF0324 family.</text>
</comment>
<evidence type="ECO:0000256" key="4">
    <source>
        <dbReference type="ARBA" id="ARBA00022692"/>
    </source>
</evidence>
<keyword evidence="10" id="KW-1185">Reference proteome</keyword>
<evidence type="ECO:0000256" key="6">
    <source>
        <dbReference type="ARBA" id="ARBA00023136"/>
    </source>
</evidence>
<evidence type="ECO:0000256" key="8">
    <source>
        <dbReference type="SAM" id="Phobius"/>
    </source>
</evidence>
<dbReference type="Proteomes" id="UP000054976">
    <property type="component" value="Unassembled WGS sequence"/>
</dbReference>
<keyword evidence="4 8" id="KW-0812">Transmembrane</keyword>
<feature type="coiled-coil region" evidence="7">
    <location>
        <begin position="453"/>
        <end position="503"/>
    </location>
</feature>
<proteinExistence type="inferred from homology"/>
<organism evidence="9 10">
    <name type="scientific">Thermodesulfovibrio aggregans</name>
    <dbReference type="NCBI Taxonomy" id="86166"/>
    <lineage>
        <taxon>Bacteria</taxon>
        <taxon>Pseudomonadati</taxon>
        <taxon>Nitrospirota</taxon>
        <taxon>Thermodesulfovibrionia</taxon>
        <taxon>Thermodesulfovibrionales</taxon>
        <taxon>Thermodesulfovibrionaceae</taxon>
        <taxon>Thermodesulfovibrio</taxon>
    </lineage>
</organism>
<feature type="transmembrane region" description="Helical" evidence="8">
    <location>
        <begin position="547"/>
        <end position="570"/>
    </location>
</feature>
<dbReference type="RefSeq" id="WP_059176764.1">
    <property type="nucleotide sequence ID" value="NZ_BCNO01000002.1"/>
</dbReference>
<dbReference type="EMBL" id="BCNO01000002">
    <property type="protein sequence ID" value="GAQ95320.1"/>
    <property type="molecule type" value="Genomic_DNA"/>
</dbReference>
<keyword evidence="6 8" id="KW-0472">Membrane</keyword>
<evidence type="ECO:0000313" key="10">
    <source>
        <dbReference type="Proteomes" id="UP000054976"/>
    </source>
</evidence>
<evidence type="ECO:0000256" key="1">
    <source>
        <dbReference type="ARBA" id="ARBA00004651"/>
    </source>
</evidence>
<keyword evidence="7" id="KW-0175">Coiled coil</keyword>
<accession>A0A0U9HQL0</accession>
<evidence type="ECO:0000256" key="3">
    <source>
        <dbReference type="ARBA" id="ARBA00022475"/>
    </source>
</evidence>
<dbReference type="PANTHER" id="PTHR30106">
    <property type="entry name" value="INNER MEMBRANE PROTEIN YEIH-RELATED"/>
    <property type="match status" value="1"/>
</dbReference>
<feature type="transmembrane region" description="Helical" evidence="8">
    <location>
        <begin position="139"/>
        <end position="158"/>
    </location>
</feature>
<feature type="transmembrane region" description="Helical" evidence="8">
    <location>
        <begin position="12"/>
        <end position="31"/>
    </location>
</feature>
<keyword evidence="3" id="KW-1003">Cell membrane</keyword>
<comment type="subcellular location">
    <subcellularLocation>
        <location evidence="1">Cell membrane</location>
        <topology evidence="1">Multi-pass membrane protein</topology>
    </subcellularLocation>
</comment>
<feature type="transmembrane region" description="Helical" evidence="8">
    <location>
        <begin position="107"/>
        <end position="127"/>
    </location>
</feature>
<evidence type="ECO:0000313" key="9">
    <source>
        <dbReference type="EMBL" id="GAQ95320.1"/>
    </source>
</evidence>
<keyword evidence="5 8" id="KW-1133">Transmembrane helix</keyword>
<comment type="caution">
    <text evidence="9">The sequence shown here is derived from an EMBL/GenBank/DDBJ whole genome shotgun (WGS) entry which is preliminary data.</text>
</comment>